<sequence>MEALRSVSPGADLLPSCDTERKRRKTLYSISQGPLLWNCGYDYVMRGKLPNGVNMICNIDDMLVLVQGSHTMQLSDLATRGVASRRGSGSWDSRWPCVSPKPCVNAPKPVSQ</sequence>
<reference evidence="1" key="1">
    <citation type="submission" date="2023-03" db="EMBL/GenBank/DDBJ databases">
        <title>Chromosome-level genomes of two armyworms, Mythimna separata and Mythimna loreyi, provide insights into the biosynthesis and reception of sex pheromones.</title>
        <authorList>
            <person name="Zhao H."/>
        </authorList>
    </citation>
    <scope>NUCLEOTIDE SEQUENCE</scope>
    <source>
        <strain evidence="1">BeijingLab</strain>
        <tissue evidence="1">Pupa</tissue>
    </source>
</reference>
<evidence type="ECO:0000313" key="3">
    <source>
        <dbReference type="Proteomes" id="UP001231518"/>
    </source>
</evidence>
<dbReference type="AlphaFoldDB" id="A0AAD7YKU8"/>
<organism evidence="1 3">
    <name type="scientific">Mythimna separata</name>
    <name type="common">Oriental armyworm</name>
    <name type="synonym">Pseudaletia separata</name>
    <dbReference type="NCBI Taxonomy" id="271217"/>
    <lineage>
        <taxon>Eukaryota</taxon>
        <taxon>Metazoa</taxon>
        <taxon>Ecdysozoa</taxon>
        <taxon>Arthropoda</taxon>
        <taxon>Hexapoda</taxon>
        <taxon>Insecta</taxon>
        <taxon>Pterygota</taxon>
        <taxon>Neoptera</taxon>
        <taxon>Endopterygota</taxon>
        <taxon>Lepidoptera</taxon>
        <taxon>Glossata</taxon>
        <taxon>Ditrysia</taxon>
        <taxon>Noctuoidea</taxon>
        <taxon>Noctuidae</taxon>
        <taxon>Noctuinae</taxon>
        <taxon>Hadenini</taxon>
        <taxon>Mythimna</taxon>
    </lineage>
</organism>
<protein>
    <submittedName>
        <fullName evidence="1">Uncharacterized protein</fullName>
    </submittedName>
</protein>
<evidence type="ECO:0000313" key="2">
    <source>
        <dbReference type="EMBL" id="KAJ8720202.1"/>
    </source>
</evidence>
<dbReference type="EMBL" id="JARGEI010000014">
    <property type="protein sequence ID" value="KAJ8720201.1"/>
    <property type="molecule type" value="Genomic_DNA"/>
</dbReference>
<name>A0AAD7YKU8_MYTSE</name>
<dbReference type="EMBL" id="JARGEI010000014">
    <property type="protein sequence ID" value="KAJ8720202.1"/>
    <property type="molecule type" value="Genomic_DNA"/>
</dbReference>
<keyword evidence="3" id="KW-1185">Reference proteome</keyword>
<gene>
    <name evidence="1" type="ORF">PYW07_012244</name>
    <name evidence="2" type="ORF">PYW07_012245</name>
</gene>
<dbReference type="Proteomes" id="UP001231518">
    <property type="component" value="Chromosome 3"/>
</dbReference>
<proteinExistence type="predicted"/>
<evidence type="ECO:0000313" key="1">
    <source>
        <dbReference type="EMBL" id="KAJ8720201.1"/>
    </source>
</evidence>
<comment type="caution">
    <text evidence="1">The sequence shown here is derived from an EMBL/GenBank/DDBJ whole genome shotgun (WGS) entry which is preliminary data.</text>
</comment>
<accession>A0AAD7YKU8</accession>